<keyword evidence="4" id="KW-1185">Reference proteome</keyword>
<keyword evidence="2" id="KW-0472">Membrane</keyword>
<keyword evidence="2" id="KW-0812">Transmembrane</keyword>
<protein>
    <submittedName>
        <fullName evidence="3">Uncharacterized protein</fullName>
    </submittedName>
</protein>
<dbReference type="RefSeq" id="XP_024780554.1">
    <property type="nucleotide sequence ID" value="XM_024913300.1"/>
</dbReference>
<dbReference type="GeneID" id="36621861"/>
<keyword evidence="2" id="KW-1133">Transmembrane helix</keyword>
<proteinExistence type="predicted"/>
<evidence type="ECO:0000313" key="3">
    <source>
        <dbReference type="EMBL" id="PTB60877.1"/>
    </source>
</evidence>
<dbReference type="Proteomes" id="UP000241690">
    <property type="component" value="Unassembled WGS sequence"/>
</dbReference>
<feature type="transmembrane region" description="Helical" evidence="2">
    <location>
        <begin position="28"/>
        <end position="47"/>
    </location>
</feature>
<evidence type="ECO:0000313" key="4">
    <source>
        <dbReference type="Proteomes" id="UP000241690"/>
    </source>
</evidence>
<sequence>MPAPSASVGRTRTWHRRSDSFSKSNHKLPASILHSCVLFLFLLFSSLSRIRHGGLKSQGPVIGLKAGVRDKMESSLEKSSVDYSAVAVASWTR</sequence>
<name>A0A2T4AUY1_TRIHA</name>
<accession>A0A2T4AUY1</accession>
<reference evidence="3 4" key="1">
    <citation type="submission" date="2016-07" db="EMBL/GenBank/DDBJ databases">
        <title>Multiple horizontal gene transfer events from other fungi enriched the ability of initially mycotrophic Trichoderma (Ascomycota) to feed on dead plant biomass.</title>
        <authorList>
            <consortium name="DOE Joint Genome Institute"/>
            <person name="Aerts A."/>
            <person name="Atanasova L."/>
            <person name="Chenthamara K."/>
            <person name="Zhang J."/>
            <person name="Grujic M."/>
            <person name="Henrissat B."/>
            <person name="Kuo A."/>
            <person name="Salamov A."/>
            <person name="Lipzen A."/>
            <person name="Labutti K."/>
            <person name="Barry K."/>
            <person name="Miao Y."/>
            <person name="Rahimi M.J."/>
            <person name="Shen Q."/>
            <person name="Grigoriev I.V."/>
            <person name="Kubicek C.P."/>
            <person name="Druzhinina I.S."/>
        </authorList>
    </citation>
    <scope>NUCLEOTIDE SEQUENCE [LARGE SCALE GENOMIC DNA]</scope>
    <source>
        <strain evidence="3 4">CBS 226.95</strain>
    </source>
</reference>
<evidence type="ECO:0000256" key="2">
    <source>
        <dbReference type="SAM" id="Phobius"/>
    </source>
</evidence>
<feature type="region of interest" description="Disordered" evidence="1">
    <location>
        <begin position="1"/>
        <end position="25"/>
    </location>
</feature>
<organism evidence="3 4">
    <name type="scientific">Trichoderma harzianum CBS 226.95</name>
    <dbReference type="NCBI Taxonomy" id="983964"/>
    <lineage>
        <taxon>Eukaryota</taxon>
        <taxon>Fungi</taxon>
        <taxon>Dikarya</taxon>
        <taxon>Ascomycota</taxon>
        <taxon>Pezizomycotina</taxon>
        <taxon>Sordariomycetes</taxon>
        <taxon>Hypocreomycetidae</taxon>
        <taxon>Hypocreales</taxon>
        <taxon>Hypocreaceae</taxon>
        <taxon>Trichoderma</taxon>
    </lineage>
</organism>
<dbReference type="EMBL" id="KZ679675">
    <property type="protein sequence ID" value="PTB60877.1"/>
    <property type="molecule type" value="Genomic_DNA"/>
</dbReference>
<dbReference type="AlphaFoldDB" id="A0A2T4AUY1"/>
<evidence type="ECO:0000256" key="1">
    <source>
        <dbReference type="SAM" id="MobiDB-lite"/>
    </source>
</evidence>
<gene>
    <name evidence="3" type="ORF">M431DRAFT_199040</name>
</gene>